<dbReference type="SMART" id="SM00717">
    <property type="entry name" value="SANT"/>
    <property type="match status" value="1"/>
</dbReference>
<organism evidence="2">
    <name type="scientific">Hexamita inflata</name>
    <dbReference type="NCBI Taxonomy" id="28002"/>
    <lineage>
        <taxon>Eukaryota</taxon>
        <taxon>Metamonada</taxon>
        <taxon>Diplomonadida</taxon>
        <taxon>Hexamitidae</taxon>
        <taxon>Hexamitinae</taxon>
        <taxon>Hexamita</taxon>
    </lineage>
</organism>
<sequence length="100" mass="12007">MQSQISAALVSNIQLMQEIHGYTHKIQKAKYTAPIKLRWTQEETDLLVHAIQMFGHDITRIQRVLVSKTSKQIYFRMHYLNVKQQKFQKYSFMDNDRYND</sequence>
<dbReference type="EMBL" id="CATOUU010000153">
    <property type="protein sequence ID" value="CAI9918196.1"/>
    <property type="molecule type" value="Genomic_DNA"/>
</dbReference>
<dbReference type="InterPro" id="IPR001005">
    <property type="entry name" value="SANT/Myb"/>
</dbReference>
<dbReference type="PROSITE" id="PS51293">
    <property type="entry name" value="SANT"/>
    <property type="match status" value="1"/>
</dbReference>
<protein>
    <submittedName>
        <fullName evidence="2">SANT/Myb domain</fullName>
    </submittedName>
    <submittedName>
        <fullName evidence="3">SANT/Myb_domain</fullName>
    </submittedName>
</protein>
<dbReference type="EMBL" id="CAXDID020000235">
    <property type="protein sequence ID" value="CAL6061541.1"/>
    <property type="molecule type" value="Genomic_DNA"/>
</dbReference>
<name>A0AA86NFP7_9EUKA</name>
<reference evidence="3 4" key="2">
    <citation type="submission" date="2024-07" db="EMBL/GenBank/DDBJ databases">
        <authorList>
            <person name="Akdeniz Z."/>
        </authorList>
    </citation>
    <scope>NUCLEOTIDE SEQUENCE [LARGE SCALE GENOMIC DNA]</scope>
</reference>
<dbReference type="InterPro" id="IPR009057">
    <property type="entry name" value="Homeodomain-like_sf"/>
</dbReference>
<gene>
    <name evidence="3" type="ORF">HINF_LOCUS49758</name>
    <name evidence="2" type="ORF">HINF_LOCUS5841</name>
</gene>
<keyword evidence="4" id="KW-1185">Reference proteome</keyword>
<dbReference type="CDD" id="cd00167">
    <property type="entry name" value="SANT"/>
    <property type="match status" value="1"/>
</dbReference>
<evidence type="ECO:0000313" key="4">
    <source>
        <dbReference type="Proteomes" id="UP001642409"/>
    </source>
</evidence>
<dbReference type="Pfam" id="PF00249">
    <property type="entry name" value="Myb_DNA-binding"/>
    <property type="match status" value="1"/>
</dbReference>
<comment type="caution">
    <text evidence="2">The sequence shown here is derived from an EMBL/GenBank/DDBJ whole genome shotgun (WGS) entry which is preliminary data.</text>
</comment>
<accession>A0AA86NFP7</accession>
<evidence type="ECO:0000313" key="2">
    <source>
        <dbReference type="EMBL" id="CAI9918196.1"/>
    </source>
</evidence>
<dbReference type="Gene3D" id="1.20.58.1880">
    <property type="match status" value="1"/>
</dbReference>
<dbReference type="AlphaFoldDB" id="A0AA86NFP7"/>
<dbReference type="SUPFAM" id="SSF46689">
    <property type="entry name" value="Homeodomain-like"/>
    <property type="match status" value="1"/>
</dbReference>
<evidence type="ECO:0000313" key="3">
    <source>
        <dbReference type="EMBL" id="CAL6061541.1"/>
    </source>
</evidence>
<evidence type="ECO:0000259" key="1">
    <source>
        <dbReference type="PROSITE" id="PS51293"/>
    </source>
</evidence>
<dbReference type="Proteomes" id="UP001642409">
    <property type="component" value="Unassembled WGS sequence"/>
</dbReference>
<dbReference type="InterPro" id="IPR017884">
    <property type="entry name" value="SANT_dom"/>
</dbReference>
<feature type="domain" description="SANT" evidence="1">
    <location>
        <begin position="34"/>
        <end position="83"/>
    </location>
</feature>
<reference evidence="2" key="1">
    <citation type="submission" date="2023-06" db="EMBL/GenBank/DDBJ databases">
        <authorList>
            <person name="Kurt Z."/>
        </authorList>
    </citation>
    <scope>NUCLEOTIDE SEQUENCE</scope>
</reference>
<proteinExistence type="predicted"/>